<dbReference type="InterPro" id="IPR013785">
    <property type="entry name" value="Aldolase_TIM"/>
</dbReference>
<name>A0A2W7N967_9BACI</name>
<sequence length="454" mass="52659">MLMTNSWSFFLIIAAIIIWYIRYYKIRNKRDNRAANFLESLNPILGIEENLDLILAKVQGIVKATNFTFYMYDFSQENYVLKAVRKSINDTMIAPSYSGLLPYEKQHIKFAMTYPKGNFPSETLLVTEGEVSMVLMPIRGEMGFVKIGPIKKIPKKDIKILNEYSAILEIPIKKLVEECVNNDKRSRIDLQTSNRKERMLLAENYALYYGYGKMEELSQFDLIIVEPSGFTIPEFKRLKNNNKVIFTYLSLFEVHPMDNIFQDLTKDDLLFVDGEPLKNYDFGTYLVNLQSKKWMDHLLKNVQHHLEELEADGLFLDTIGDIESSSIPASIKRIQMDAIINFLHVLKILYPTHLLIQNNGLNTVCLETAPYIDGICWENPSFSLPETKEWTDLIVERLSLLKKEFQMKVFLLLEETLENERKAYSTAKDIAKAKDFLVYNAPVNYVEAINVLTR</sequence>
<accession>A0A2W7N967</accession>
<dbReference type="EMBL" id="QKZI01000001">
    <property type="protein sequence ID" value="PZX07069.1"/>
    <property type="molecule type" value="Genomic_DNA"/>
</dbReference>
<dbReference type="InterPro" id="IPR017853">
    <property type="entry name" value="GH"/>
</dbReference>
<keyword evidence="3" id="KW-1185">Reference proteome</keyword>
<feature type="transmembrane region" description="Helical" evidence="1">
    <location>
        <begin position="6"/>
        <end position="24"/>
    </location>
</feature>
<evidence type="ECO:0000256" key="1">
    <source>
        <dbReference type="SAM" id="Phobius"/>
    </source>
</evidence>
<evidence type="ECO:0000313" key="3">
    <source>
        <dbReference type="Proteomes" id="UP000248646"/>
    </source>
</evidence>
<keyword evidence="1" id="KW-0812">Transmembrane</keyword>
<dbReference type="PANTHER" id="PTHR35882">
    <property type="entry name" value="PELA"/>
    <property type="match status" value="1"/>
</dbReference>
<dbReference type="AlphaFoldDB" id="A0A2W7N967"/>
<protein>
    <submittedName>
        <fullName evidence="2">Uncharacterized protein</fullName>
    </submittedName>
</protein>
<dbReference type="SUPFAM" id="SSF51445">
    <property type="entry name" value="(Trans)glycosidases"/>
    <property type="match status" value="1"/>
</dbReference>
<comment type="caution">
    <text evidence="2">The sequence shown here is derived from an EMBL/GenBank/DDBJ whole genome shotgun (WGS) entry which is preliminary data.</text>
</comment>
<gene>
    <name evidence="2" type="ORF">C7437_101176</name>
</gene>
<reference evidence="2 3" key="1">
    <citation type="submission" date="2018-06" db="EMBL/GenBank/DDBJ databases">
        <title>Genomic Encyclopedia of Type Strains, Phase IV (KMG-IV): sequencing the most valuable type-strain genomes for metagenomic binning, comparative biology and taxonomic classification.</title>
        <authorList>
            <person name="Goeker M."/>
        </authorList>
    </citation>
    <scope>NUCLEOTIDE SEQUENCE [LARGE SCALE GENOMIC DNA]</scope>
    <source>
        <strain evidence="2 3">DSM 5</strain>
    </source>
</reference>
<keyword evidence="1" id="KW-1133">Transmembrane helix</keyword>
<dbReference type="Proteomes" id="UP000248646">
    <property type="component" value="Unassembled WGS sequence"/>
</dbReference>
<dbReference type="PANTHER" id="PTHR35882:SF2">
    <property type="entry name" value="PELA"/>
    <property type="match status" value="1"/>
</dbReference>
<organism evidence="2 3">
    <name type="scientific">Psychrobacillus insolitus</name>
    <dbReference type="NCBI Taxonomy" id="1461"/>
    <lineage>
        <taxon>Bacteria</taxon>
        <taxon>Bacillati</taxon>
        <taxon>Bacillota</taxon>
        <taxon>Bacilli</taxon>
        <taxon>Bacillales</taxon>
        <taxon>Bacillaceae</taxon>
        <taxon>Psychrobacillus</taxon>
    </lineage>
</organism>
<proteinExistence type="predicted"/>
<dbReference type="Gene3D" id="3.20.20.70">
    <property type="entry name" value="Aldolase class I"/>
    <property type="match status" value="1"/>
</dbReference>
<evidence type="ECO:0000313" key="2">
    <source>
        <dbReference type="EMBL" id="PZX07069.1"/>
    </source>
</evidence>
<keyword evidence="1" id="KW-0472">Membrane</keyword>